<dbReference type="AlphaFoldDB" id="A0A381XJU2"/>
<organism evidence="2">
    <name type="scientific">marine metagenome</name>
    <dbReference type="NCBI Taxonomy" id="408172"/>
    <lineage>
        <taxon>unclassified sequences</taxon>
        <taxon>metagenomes</taxon>
        <taxon>ecological metagenomes</taxon>
    </lineage>
</organism>
<proteinExistence type="predicted"/>
<reference evidence="2" key="1">
    <citation type="submission" date="2018-05" db="EMBL/GenBank/DDBJ databases">
        <authorList>
            <person name="Lanie J.A."/>
            <person name="Ng W.-L."/>
            <person name="Kazmierczak K.M."/>
            <person name="Andrzejewski T.M."/>
            <person name="Davidsen T.M."/>
            <person name="Wayne K.J."/>
            <person name="Tettelin H."/>
            <person name="Glass J.I."/>
            <person name="Rusch D."/>
            <person name="Podicherti R."/>
            <person name="Tsui H.-C.T."/>
            <person name="Winkler M.E."/>
        </authorList>
    </citation>
    <scope>NUCLEOTIDE SEQUENCE</scope>
</reference>
<feature type="region of interest" description="Disordered" evidence="1">
    <location>
        <begin position="72"/>
        <end position="111"/>
    </location>
</feature>
<evidence type="ECO:0000313" key="2">
    <source>
        <dbReference type="EMBL" id="SVA65034.1"/>
    </source>
</evidence>
<name>A0A381XJU2_9ZZZZ</name>
<sequence length="111" mass="13186">MVSLKDAIENIQKTRDEISKSWEPVAELIEQTNILRESEHMKKLSKVNSLLIDTYQEYVAELESAILESGKKRKKTVRHSISKKHKKKKRIIKKKTKKTIKRRKSKRRTTR</sequence>
<accession>A0A381XJU2</accession>
<evidence type="ECO:0000256" key="1">
    <source>
        <dbReference type="SAM" id="MobiDB-lite"/>
    </source>
</evidence>
<protein>
    <submittedName>
        <fullName evidence="2">Uncharacterized protein</fullName>
    </submittedName>
</protein>
<dbReference type="EMBL" id="UINC01015447">
    <property type="protein sequence ID" value="SVA65034.1"/>
    <property type="molecule type" value="Genomic_DNA"/>
</dbReference>
<gene>
    <name evidence="2" type="ORF">METZ01_LOCUS117888</name>
</gene>